<name>A0ABX0I0P0_9FLAO</name>
<dbReference type="Proteomes" id="UP000800984">
    <property type="component" value="Unassembled WGS sequence"/>
</dbReference>
<dbReference type="Gene3D" id="2.30.40.10">
    <property type="entry name" value="Urease, subunit C, domain 1"/>
    <property type="match status" value="1"/>
</dbReference>
<organism evidence="2 3">
    <name type="scientific">Flavobacterium difficile</name>
    <dbReference type="NCBI Taxonomy" id="2709659"/>
    <lineage>
        <taxon>Bacteria</taxon>
        <taxon>Pseudomonadati</taxon>
        <taxon>Bacteroidota</taxon>
        <taxon>Flavobacteriia</taxon>
        <taxon>Flavobacteriales</taxon>
        <taxon>Flavobacteriaceae</taxon>
        <taxon>Flavobacterium</taxon>
    </lineage>
</organism>
<keyword evidence="3" id="KW-1185">Reference proteome</keyword>
<proteinExistence type="predicted"/>
<dbReference type="CDD" id="cd01299">
    <property type="entry name" value="Met_dep_hydrolase_A"/>
    <property type="match status" value="1"/>
</dbReference>
<dbReference type="InterPro" id="IPR011059">
    <property type="entry name" value="Metal-dep_hydrolase_composite"/>
</dbReference>
<sequence length="426" mass="46190">MKYFFFSLFISFLSFSQNKTVIKCGKLADVKTGKVLENQTIVILNNTIEKIVSGDYKLHETDVYYDLSKFTVMPGLIDMHVHVEHQTNAKQYLEEFTLNEADVAFRAVGYVKTTLNSGFTSVRDLGGTGVNISLRNAIDSGLIEGPRIFTAGKSIASTGGHADPTNGYRKDLMGNPGPDAGVANGLDECIKAVRQRYKDGADCIKITASGGVLSVARSGENSQFTIEEIKKIVETAKDYGFKVAAHCHGEEAMKRAVLGGVHSIEHGTYMSEEVMQLMKDRGTYLVPTIAAGKAVGAFAKKPNYYPDVVVPKALAIGPKIQGTFAKAYKFGVKIAFGTDAGVYEHGENWKEFVYMNEVGMPFMEILKTATMNAADLLGQADKLGSLEAGKLADIIAVDGNPEKDINAMGKVVFVMKGGKVFKILSK</sequence>
<accession>A0ABX0I0P0</accession>
<dbReference type="Pfam" id="PF01979">
    <property type="entry name" value="Amidohydro_1"/>
    <property type="match status" value="1"/>
</dbReference>
<dbReference type="RefSeq" id="WP_166075784.1">
    <property type="nucleotide sequence ID" value="NZ_JAAJBT010000001.1"/>
</dbReference>
<evidence type="ECO:0000313" key="2">
    <source>
        <dbReference type="EMBL" id="NHM00750.1"/>
    </source>
</evidence>
<dbReference type="InterPro" id="IPR057744">
    <property type="entry name" value="OTAase-like"/>
</dbReference>
<comment type="caution">
    <text evidence="2">The sequence shown here is derived from an EMBL/GenBank/DDBJ whole genome shotgun (WGS) entry which is preliminary data.</text>
</comment>
<dbReference type="InterPro" id="IPR032466">
    <property type="entry name" value="Metal_Hydrolase"/>
</dbReference>
<dbReference type="SUPFAM" id="SSF51556">
    <property type="entry name" value="Metallo-dependent hydrolases"/>
    <property type="match status" value="1"/>
</dbReference>
<evidence type="ECO:0000259" key="1">
    <source>
        <dbReference type="Pfam" id="PF01979"/>
    </source>
</evidence>
<dbReference type="PANTHER" id="PTHR43135">
    <property type="entry name" value="ALPHA-D-RIBOSE 1-METHYLPHOSPHONATE 5-TRIPHOSPHATE DIPHOSPHATASE"/>
    <property type="match status" value="1"/>
</dbReference>
<dbReference type="PANTHER" id="PTHR43135:SF3">
    <property type="entry name" value="ALPHA-D-RIBOSE 1-METHYLPHOSPHONATE 5-TRIPHOSPHATE DIPHOSPHATASE"/>
    <property type="match status" value="1"/>
</dbReference>
<dbReference type="SUPFAM" id="SSF51338">
    <property type="entry name" value="Composite domain of metallo-dependent hydrolases"/>
    <property type="match status" value="1"/>
</dbReference>
<dbReference type="Gene3D" id="3.20.20.140">
    <property type="entry name" value="Metal-dependent hydrolases"/>
    <property type="match status" value="1"/>
</dbReference>
<dbReference type="InterPro" id="IPR006680">
    <property type="entry name" value="Amidohydro-rel"/>
</dbReference>
<evidence type="ECO:0000313" key="3">
    <source>
        <dbReference type="Proteomes" id="UP000800984"/>
    </source>
</evidence>
<feature type="domain" description="Amidohydrolase-related" evidence="1">
    <location>
        <begin position="71"/>
        <end position="420"/>
    </location>
</feature>
<dbReference type="EMBL" id="JAAJBT010000001">
    <property type="protein sequence ID" value="NHM00750.1"/>
    <property type="molecule type" value="Genomic_DNA"/>
</dbReference>
<gene>
    <name evidence="2" type="ORF">G4D72_01340</name>
</gene>
<reference evidence="2 3" key="1">
    <citation type="submission" date="2020-02" db="EMBL/GenBank/DDBJ databases">
        <authorList>
            <person name="Chen W.-M."/>
        </authorList>
    </citation>
    <scope>NUCLEOTIDE SEQUENCE [LARGE SCALE GENOMIC DNA]</scope>
    <source>
        <strain evidence="2 3">KDG-16</strain>
    </source>
</reference>
<dbReference type="InterPro" id="IPR051781">
    <property type="entry name" value="Metallo-dep_Hydrolase"/>
</dbReference>
<protein>
    <submittedName>
        <fullName evidence="2">Amidohydrolase family protein</fullName>
    </submittedName>
</protein>